<evidence type="ECO:0000313" key="3">
    <source>
        <dbReference type="Proteomes" id="UP000235786"/>
    </source>
</evidence>
<reference evidence="2 3" key="1">
    <citation type="submission" date="2016-04" db="EMBL/GenBank/DDBJ databases">
        <title>A degradative enzymes factory behind the ericoid mycorrhizal symbiosis.</title>
        <authorList>
            <consortium name="DOE Joint Genome Institute"/>
            <person name="Martino E."/>
            <person name="Morin E."/>
            <person name="Grelet G."/>
            <person name="Kuo A."/>
            <person name="Kohler A."/>
            <person name="Daghino S."/>
            <person name="Barry K."/>
            <person name="Choi C."/>
            <person name="Cichocki N."/>
            <person name="Clum A."/>
            <person name="Copeland A."/>
            <person name="Hainaut M."/>
            <person name="Haridas S."/>
            <person name="Labutti K."/>
            <person name="Lindquist E."/>
            <person name="Lipzen A."/>
            <person name="Khouja H.-R."/>
            <person name="Murat C."/>
            <person name="Ohm R."/>
            <person name="Olson A."/>
            <person name="Spatafora J."/>
            <person name="Veneault-Fourrey C."/>
            <person name="Henrissat B."/>
            <person name="Grigoriev I."/>
            <person name="Martin F."/>
            <person name="Perotto S."/>
        </authorList>
    </citation>
    <scope>NUCLEOTIDE SEQUENCE [LARGE SCALE GENOMIC DNA]</scope>
    <source>
        <strain evidence="2 3">F</strain>
    </source>
</reference>
<protein>
    <submittedName>
        <fullName evidence="2">HET-domain-containing protein</fullName>
    </submittedName>
</protein>
<feature type="non-terminal residue" evidence="2">
    <location>
        <position position="295"/>
    </location>
</feature>
<feature type="domain" description="Heterokaryon incompatibility" evidence="1">
    <location>
        <begin position="1"/>
        <end position="147"/>
    </location>
</feature>
<dbReference type="Pfam" id="PF06985">
    <property type="entry name" value="HET"/>
    <property type="match status" value="1"/>
</dbReference>
<organism evidence="2 3">
    <name type="scientific">Hyaloscypha variabilis (strain UAMH 11265 / GT02V1 / F)</name>
    <name type="common">Meliniomyces variabilis</name>
    <dbReference type="NCBI Taxonomy" id="1149755"/>
    <lineage>
        <taxon>Eukaryota</taxon>
        <taxon>Fungi</taxon>
        <taxon>Dikarya</taxon>
        <taxon>Ascomycota</taxon>
        <taxon>Pezizomycotina</taxon>
        <taxon>Leotiomycetes</taxon>
        <taxon>Helotiales</taxon>
        <taxon>Hyaloscyphaceae</taxon>
        <taxon>Hyaloscypha</taxon>
        <taxon>Hyaloscypha variabilis</taxon>
    </lineage>
</organism>
<proteinExistence type="predicted"/>
<name>A0A2J6R9A3_HYAVF</name>
<dbReference type="STRING" id="1149755.A0A2J6R9A3"/>
<dbReference type="EMBL" id="KZ613953">
    <property type="protein sequence ID" value="PMD35076.1"/>
    <property type="molecule type" value="Genomic_DNA"/>
</dbReference>
<accession>A0A2J6R9A3</accession>
<evidence type="ECO:0000313" key="2">
    <source>
        <dbReference type="EMBL" id="PMD35076.1"/>
    </source>
</evidence>
<sequence>YASLSHCWGTKEMSVVTTQNNIKDMLRSIPVSSLTKTFRDAITITRRLKLQYLWIDSLCIVQGDSEDWVRESAMMASVYAGCFVNLVASAAPDGSVGCLFDRNHDYEYGFKAFVRSEEEKETRELWNFFPEGPGDGYTGQRAWCFQETILAPRSIFFHNKQIYWECRHFRANEAFPQGLEFRTERNRYNITKWQRNKGSQISREWLDLVYRYSGGKLTHWKDRLPALSGIAQVFCKAHALNSVTPATADRQHYLAGMWRFDLEKQLFWSRFDHTQKIIRPGNPYRPTWSWASLAG</sequence>
<dbReference type="PANTHER" id="PTHR33112">
    <property type="entry name" value="DOMAIN PROTEIN, PUTATIVE-RELATED"/>
    <property type="match status" value="1"/>
</dbReference>
<dbReference type="InterPro" id="IPR010730">
    <property type="entry name" value="HET"/>
</dbReference>
<feature type="non-terminal residue" evidence="2">
    <location>
        <position position="1"/>
    </location>
</feature>
<keyword evidence="3" id="KW-1185">Reference proteome</keyword>
<gene>
    <name evidence="2" type="ORF">L207DRAFT_388274</name>
</gene>
<dbReference type="OrthoDB" id="3486565at2759"/>
<evidence type="ECO:0000259" key="1">
    <source>
        <dbReference type="Pfam" id="PF06985"/>
    </source>
</evidence>
<dbReference type="AlphaFoldDB" id="A0A2J6R9A3"/>
<dbReference type="PANTHER" id="PTHR33112:SF10">
    <property type="entry name" value="TOL"/>
    <property type="match status" value="1"/>
</dbReference>
<dbReference type="Proteomes" id="UP000235786">
    <property type="component" value="Unassembled WGS sequence"/>
</dbReference>